<name>A0A1S2XI69_CICAR</name>
<reference evidence="1" key="1">
    <citation type="journal article" date="2013" name="Nat. Biotechnol.">
        <title>Draft genome sequence of chickpea (Cicer arietinum) provides a resource for trait improvement.</title>
        <authorList>
            <person name="Varshney R.K."/>
            <person name="Song C."/>
            <person name="Saxena R.K."/>
            <person name="Azam S."/>
            <person name="Yu S."/>
            <person name="Sharpe A.G."/>
            <person name="Cannon S."/>
            <person name="Baek J."/>
            <person name="Rosen B.D."/>
            <person name="Tar'an B."/>
            <person name="Millan T."/>
            <person name="Zhang X."/>
            <person name="Ramsay L.D."/>
            <person name="Iwata A."/>
            <person name="Wang Y."/>
            <person name="Nelson W."/>
            <person name="Farmer A.D."/>
            <person name="Gaur P.M."/>
            <person name="Soderlund C."/>
            <person name="Penmetsa R.V."/>
            <person name="Xu C."/>
            <person name="Bharti A.K."/>
            <person name="He W."/>
            <person name="Winter P."/>
            <person name="Zhao S."/>
            <person name="Hane J.K."/>
            <person name="Carrasquilla-Garcia N."/>
            <person name="Condie J.A."/>
            <person name="Upadhyaya H.D."/>
            <person name="Luo M.C."/>
            <person name="Thudi M."/>
            <person name="Gowda C.L."/>
            <person name="Singh N.P."/>
            <person name="Lichtenzveig J."/>
            <person name="Gali K.K."/>
            <person name="Rubio J."/>
            <person name="Nadarajan N."/>
            <person name="Dolezel J."/>
            <person name="Bansal K.C."/>
            <person name="Xu X."/>
            <person name="Edwards D."/>
            <person name="Zhang G."/>
            <person name="Kahl G."/>
            <person name="Gil J."/>
            <person name="Singh K.B."/>
            <person name="Datta S.K."/>
            <person name="Jackson S.A."/>
            <person name="Wang J."/>
            <person name="Cook D.R."/>
        </authorList>
    </citation>
    <scope>NUCLEOTIDE SEQUENCE [LARGE SCALE GENOMIC DNA]</scope>
    <source>
        <strain evidence="1">cv. CDC Frontier</strain>
    </source>
</reference>
<dbReference type="GeneID" id="101490980"/>
<accession>A0A1S2XI69</accession>
<dbReference type="AlphaFoldDB" id="A0A1S2XI69"/>
<dbReference type="OrthoDB" id="1923014at2759"/>
<dbReference type="KEGG" id="cam:101490980"/>
<protein>
    <submittedName>
        <fullName evidence="2">Uncharacterized protein LOC101490980</fullName>
    </submittedName>
</protein>
<organism evidence="1 2">
    <name type="scientific">Cicer arietinum</name>
    <name type="common">Chickpea</name>
    <name type="synonym">Garbanzo</name>
    <dbReference type="NCBI Taxonomy" id="3827"/>
    <lineage>
        <taxon>Eukaryota</taxon>
        <taxon>Viridiplantae</taxon>
        <taxon>Streptophyta</taxon>
        <taxon>Embryophyta</taxon>
        <taxon>Tracheophyta</taxon>
        <taxon>Spermatophyta</taxon>
        <taxon>Magnoliopsida</taxon>
        <taxon>eudicotyledons</taxon>
        <taxon>Gunneridae</taxon>
        <taxon>Pentapetalae</taxon>
        <taxon>rosids</taxon>
        <taxon>fabids</taxon>
        <taxon>Fabales</taxon>
        <taxon>Fabaceae</taxon>
        <taxon>Papilionoideae</taxon>
        <taxon>50 kb inversion clade</taxon>
        <taxon>NPAAA clade</taxon>
        <taxon>Hologalegina</taxon>
        <taxon>IRL clade</taxon>
        <taxon>Cicereae</taxon>
        <taxon>Cicer</taxon>
    </lineage>
</organism>
<dbReference type="Proteomes" id="UP000087171">
    <property type="component" value="Chromosome Ca1"/>
</dbReference>
<reference evidence="2" key="2">
    <citation type="submission" date="2025-08" db="UniProtKB">
        <authorList>
            <consortium name="RefSeq"/>
        </authorList>
    </citation>
    <scope>IDENTIFICATION</scope>
    <source>
        <tissue evidence="2">Etiolated seedlings</tissue>
    </source>
</reference>
<sequence>MVEPEAESKHLSVHDLKPESVAEPKIEFVAKEIHEHVSDLKLKESTNLNPNIAVQVVIDIDVEMYFITDNKYKCRDDFIVWVLRQATKSRFLLVITKFDHGCAIISRQPNNGILVLPGSHNHEMDKKLEGHLVVGHLNEEDKELGEMTRNMVLPQNILMTLKAKRNEIVATMKQIYDARQRYKKTIRGPRSEM</sequence>
<proteinExistence type="predicted"/>
<evidence type="ECO:0000313" key="2">
    <source>
        <dbReference type="RefSeq" id="XP_004488879.1"/>
    </source>
</evidence>
<keyword evidence="1" id="KW-1185">Reference proteome</keyword>
<evidence type="ECO:0000313" key="1">
    <source>
        <dbReference type="Proteomes" id="UP000087171"/>
    </source>
</evidence>
<gene>
    <name evidence="2" type="primary">LOC101490980</name>
</gene>
<dbReference type="PaxDb" id="3827-XP_004488879.1"/>
<dbReference type="RefSeq" id="XP_004488879.1">
    <property type="nucleotide sequence ID" value="XM_004488822.1"/>
</dbReference>